<dbReference type="GO" id="GO:0046872">
    <property type="term" value="F:metal ion binding"/>
    <property type="evidence" value="ECO:0007669"/>
    <property type="project" value="UniProtKB-KW"/>
</dbReference>
<keyword evidence="2" id="KW-0004">4Fe-4S</keyword>
<reference evidence="9" key="1">
    <citation type="submission" date="2016-06" db="EMBL/GenBank/DDBJ databases">
        <authorList>
            <person name="Varghese N."/>
        </authorList>
    </citation>
    <scope>NUCLEOTIDE SEQUENCE [LARGE SCALE GENOMIC DNA]</scope>
    <source>
        <strain evidence="9">DSM 45555</strain>
    </source>
</reference>
<keyword evidence="6" id="KW-0408">Iron</keyword>
<dbReference type="Gene3D" id="3.20.20.70">
    <property type="entry name" value="Aldolase class I"/>
    <property type="match status" value="1"/>
</dbReference>
<dbReference type="GO" id="GO:0003824">
    <property type="term" value="F:catalytic activity"/>
    <property type="evidence" value="ECO:0007669"/>
    <property type="project" value="InterPro"/>
</dbReference>
<evidence type="ECO:0000313" key="8">
    <source>
        <dbReference type="EMBL" id="SCF45073.1"/>
    </source>
</evidence>
<evidence type="ECO:0000256" key="7">
    <source>
        <dbReference type="ARBA" id="ARBA00023014"/>
    </source>
</evidence>
<name>A0A1C5AIP7_9ACTN</name>
<dbReference type="AlphaFoldDB" id="A0A1C5AIP7"/>
<evidence type="ECO:0000256" key="1">
    <source>
        <dbReference type="ARBA" id="ARBA00001933"/>
    </source>
</evidence>
<organism evidence="8 9">
    <name type="scientific">Micromonospora marina</name>
    <dbReference type="NCBI Taxonomy" id="307120"/>
    <lineage>
        <taxon>Bacteria</taxon>
        <taxon>Bacillati</taxon>
        <taxon>Actinomycetota</taxon>
        <taxon>Actinomycetes</taxon>
        <taxon>Micromonosporales</taxon>
        <taxon>Micromonosporaceae</taxon>
        <taxon>Micromonospora</taxon>
    </lineage>
</organism>
<evidence type="ECO:0000256" key="3">
    <source>
        <dbReference type="ARBA" id="ARBA00022691"/>
    </source>
</evidence>
<dbReference type="EMBL" id="FMCV01000032">
    <property type="protein sequence ID" value="SCF45073.1"/>
    <property type="molecule type" value="Genomic_DNA"/>
</dbReference>
<keyword evidence="4" id="KW-0479">Metal-binding</keyword>
<protein>
    <submittedName>
        <fullName evidence="8">L-lysine 2,3-aminomutase (EF-P beta-lysylation pathway)</fullName>
    </submittedName>
</protein>
<sequence length="442" mass="49390">MTVTAPVLSGTERFRALGPQHVDELAERYRIPSHLRETIRLVSTVLPFRVNEYVLGELIDWSQIPEDPIFQLVFPQPGMLLAEDERQLAALARSGDGAALRATVRAIRERLNPHPSGQRQYNVPRRADGKPLAGVQHKYEQTVLYFPSQGQTCHSYCTYCFRWAQFVGDVDLRFAAPGPHELVDYLRTRPLITDVLVTGGDPLVMSTERLRGHLGPLLEVESVRTIRLGTKSLAYWPQRFVTDADADDLLRLFEQIIATGRNVAVMAHFSHPRELEPELARRAMARLRATGVLIYCQAPLIAHVNDSAVVWQQMWHAELANGAVPYYMFVERDTGPYDYFKVPLERAAAIFQDAYRDLPGLARTVRGPVMSATAGKVVVDGVVTDRGGQALQLRFLQARDPALVGRPFRARQSPTAAWLDELQLDPDTPEDIAAAVRGTAVA</sequence>
<keyword evidence="7" id="KW-0411">Iron-sulfur</keyword>
<keyword evidence="3" id="KW-0949">S-adenosyl-L-methionine</keyword>
<keyword evidence="5" id="KW-0663">Pyridoxal phosphate</keyword>
<evidence type="ECO:0000313" key="9">
    <source>
        <dbReference type="Proteomes" id="UP000198551"/>
    </source>
</evidence>
<accession>A0A1C5AIP7</accession>
<evidence type="ECO:0000256" key="2">
    <source>
        <dbReference type="ARBA" id="ARBA00022485"/>
    </source>
</evidence>
<dbReference type="InterPro" id="IPR058240">
    <property type="entry name" value="rSAM_sf"/>
</dbReference>
<keyword evidence="9" id="KW-1185">Reference proteome</keyword>
<dbReference type="SUPFAM" id="SSF102114">
    <property type="entry name" value="Radical SAM enzymes"/>
    <property type="match status" value="1"/>
</dbReference>
<dbReference type="InterPro" id="IPR013785">
    <property type="entry name" value="Aldolase_TIM"/>
</dbReference>
<gene>
    <name evidence="8" type="ORF">GA0070215_13226</name>
</gene>
<comment type="cofactor">
    <cofactor evidence="1">
        <name>pyridoxal 5'-phosphate</name>
        <dbReference type="ChEBI" id="CHEBI:597326"/>
    </cofactor>
</comment>
<evidence type="ECO:0000256" key="5">
    <source>
        <dbReference type="ARBA" id="ARBA00022898"/>
    </source>
</evidence>
<dbReference type="RefSeq" id="WP_091051115.1">
    <property type="nucleotide sequence ID" value="NZ_FMCV01000032.1"/>
</dbReference>
<dbReference type="SFLD" id="SFLDS00029">
    <property type="entry name" value="Radical_SAM"/>
    <property type="match status" value="1"/>
</dbReference>
<dbReference type="InterPro" id="IPR003739">
    <property type="entry name" value="Lys_aminomutase/Glu_NH3_mut"/>
</dbReference>
<dbReference type="InterPro" id="IPR007197">
    <property type="entry name" value="rSAM"/>
</dbReference>
<dbReference type="SFLD" id="SFLDG01070">
    <property type="entry name" value="PLP-dependent"/>
    <property type="match status" value="1"/>
</dbReference>
<dbReference type="GO" id="GO:0051539">
    <property type="term" value="F:4 iron, 4 sulfur cluster binding"/>
    <property type="evidence" value="ECO:0007669"/>
    <property type="project" value="UniProtKB-KW"/>
</dbReference>
<proteinExistence type="predicted"/>
<evidence type="ECO:0000256" key="6">
    <source>
        <dbReference type="ARBA" id="ARBA00023004"/>
    </source>
</evidence>
<dbReference type="PANTHER" id="PTHR30538">
    <property type="entry name" value="LYSINE 2,3-AMINOMUTASE-RELATED"/>
    <property type="match status" value="1"/>
</dbReference>
<evidence type="ECO:0000256" key="4">
    <source>
        <dbReference type="ARBA" id="ARBA00022723"/>
    </source>
</evidence>
<dbReference type="Proteomes" id="UP000198551">
    <property type="component" value="Unassembled WGS sequence"/>
</dbReference>
<dbReference type="PANTHER" id="PTHR30538:SF0">
    <property type="entry name" value="L-LYSINE 2,3-AMINOMUTASE AQ_1632-RELATED"/>
    <property type="match status" value="1"/>
</dbReference>